<dbReference type="EMBL" id="KZ613475">
    <property type="protein sequence ID" value="PMD23415.1"/>
    <property type="molecule type" value="Genomic_DNA"/>
</dbReference>
<dbReference type="OrthoDB" id="3502806at2759"/>
<gene>
    <name evidence="2" type="ORF">NA56DRAFT_747266</name>
</gene>
<evidence type="ECO:0000313" key="2">
    <source>
        <dbReference type="EMBL" id="PMD23415.1"/>
    </source>
</evidence>
<dbReference type="Pfam" id="PF06985">
    <property type="entry name" value="HET"/>
    <property type="match status" value="1"/>
</dbReference>
<reference evidence="2 3" key="1">
    <citation type="submission" date="2016-05" db="EMBL/GenBank/DDBJ databases">
        <title>A degradative enzymes factory behind the ericoid mycorrhizal symbiosis.</title>
        <authorList>
            <consortium name="DOE Joint Genome Institute"/>
            <person name="Martino E."/>
            <person name="Morin E."/>
            <person name="Grelet G."/>
            <person name="Kuo A."/>
            <person name="Kohler A."/>
            <person name="Daghino S."/>
            <person name="Barry K."/>
            <person name="Choi C."/>
            <person name="Cichocki N."/>
            <person name="Clum A."/>
            <person name="Copeland A."/>
            <person name="Hainaut M."/>
            <person name="Haridas S."/>
            <person name="Labutti K."/>
            <person name="Lindquist E."/>
            <person name="Lipzen A."/>
            <person name="Khouja H.-R."/>
            <person name="Murat C."/>
            <person name="Ohm R."/>
            <person name="Olson A."/>
            <person name="Spatafora J."/>
            <person name="Veneault-Fourrey C."/>
            <person name="Henrissat B."/>
            <person name="Grigoriev I."/>
            <person name="Martin F."/>
            <person name="Perotto S."/>
        </authorList>
    </citation>
    <scope>NUCLEOTIDE SEQUENCE [LARGE SCALE GENOMIC DNA]</scope>
    <source>
        <strain evidence="2 3">UAMH 7357</strain>
    </source>
</reference>
<feature type="domain" description="Heterokaryon incompatibility" evidence="1">
    <location>
        <begin position="293"/>
        <end position="440"/>
    </location>
</feature>
<dbReference type="Proteomes" id="UP000235672">
    <property type="component" value="Unassembled WGS sequence"/>
</dbReference>
<evidence type="ECO:0000259" key="1">
    <source>
        <dbReference type="Pfam" id="PF06985"/>
    </source>
</evidence>
<dbReference type="PANTHER" id="PTHR33112">
    <property type="entry name" value="DOMAIN PROTEIN, PUTATIVE-RELATED"/>
    <property type="match status" value="1"/>
</dbReference>
<proteinExistence type="predicted"/>
<evidence type="ECO:0000313" key="3">
    <source>
        <dbReference type="Proteomes" id="UP000235672"/>
    </source>
</evidence>
<dbReference type="PANTHER" id="PTHR33112:SF12">
    <property type="entry name" value="HETEROKARYON INCOMPATIBILITY DOMAIN-CONTAINING PROTEIN"/>
    <property type="match status" value="1"/>
</dbReference>
<accession>A0A2J6QAZ3</accession>
<sequence>MASSSSWPKAPPSIDLMPKLEEGLQALTVAQIESSNKDGICTQEPESEQEILCMVCQLIDLKLFFCNEDEEPFRMHLGPVKEILLKKMKCKMCYLIVKALEQSWTDMPIITQTGGMGALQRGEVFYISWKPGQPLITPEFAESMGSVHMNEIALRRCDGTTGDGAKAISIHVFCQLEEVKQGTSWMGIGGGVIGKEKFQPELRLLGDDAQLWDLEQLGHGRKRSSVCETSVMAKWYDECRNNHPECSRPRIVSEAIFETPEGQEVPEPKLPPGTRFIDVQKMRLVTAKNECEFVALSYVWGKPENENLQTKMHNVVARGEDDGLRNWIFPKTIADGISLTAELGIKYLWVDSLCIIQDDDEKAIQIQNMDRIYGLASLVLVGAAGDDANMGLIGYKDSPRARDGQWIQRVHGVQLVVSSPPLRDVLAASKWSTRGWTFQEWYLARRALVFTDQQVYYICSSLSFSEDLYLESIPPVTTEALVTQKQTASALLHHLPTRDLPLTAESGWTEYQRLVESYTPRELTDESDTLLAISGLLNNLHRASRNRFLCGISIGLFHDALFWVPVSGTDFRTMSETRLYPTWSWAGWKGAVKYGVFPASQKSLVEQWIVQKLDDGVGILGTDLSDPYSEQFVVEEEAINTSEGPTAQDEEAETQLTWLGTFPPNYMDYCCLSFQAPAALLQISPGTIDNSASNADALVNLEGRYLGVAVLNSKVKEGIEVMRRQWDAYLCIAISISNERMPYTREKAYLQLPEVDEWVNVILLSTRGKFSFRAGVGQVSKWRWENYAKPEMKSILLG</sequence>
<protein>
    <submittedName>
        <fullName evidence="2">HET-domain-containing protein</fullName>
    </submittedName>
</protein>
<name>A0A2J6QAZ3_9HELO</name>
<organism evidence="2 3">
    <name type="scientific">Hyaloscypha hepaticicola</name>
    <dbReference type="NCBI Taxonomy" id="2082293"/>
    <lineage>
        <taxon>Eukaryota</taxon>
        <taxon>Fungi</taxon>
        <taxon>Dikarya</taxon>
        <taxon>Ascomycota</taxon>
        <taxon>Pezizomycotina</taxon>
        <taxon>Leotiomycetes</taxon>
        <taxon>Helotiales</taxon>
        <taxon>Hyaloscyphaceae</taxon>
        <taxon>Hyaloscypha</taxon>
    </lineage>
</organism>
<dbReference type="AlphaFoldDB" id="A0A2J6QAZ3"/>
<dbReference type="InterPro" id="IPR010730">
    <property type="entry name" value="HET"/>
</dbReference>
<keyword evidence="3" id="KW-1185">Reference proteome</keyword>
<dbReference type="STRING" id="1745343.A0A2J6QAZ3"/>